<protein>
    <submittedName>
        <fullName evidence="2">Uncharacterized protein</fullName>
    </submittedName>
</protein>
<reference evidence="2" key="1">
    <citation type="journal article" date="2014" name="Int. J. Syst. Evol. Microbiol.">
        <title>Complete genome sequence of Corynebacterium casei LMG S-19264T (=DSM 44701T), isolated from a smear-ripened cheese.</title>
        <authorList>
            <consortium name="US DOE Joint Genome Institute (JGI-PGF)"/>
            <person name="Walter F."/>
            <person name="Albersmeier A."/>
            <person name="Kalinowski J."/>
            <person name="Ruckert C."/>
        </authorList>
    </citation>
    <scope>NUCLEOTIDE SEQUENCE</scope>
    <source>
        <strain evidence="2">JCM 19831</strain>
    </source>
</reference>
<keyword evidence="1" id="KW-0472">Membrane</keyword>
<reference evidence="2" key="2">
    <citation type="submission" date="2020-09" db="EMBL/GenBank/DDBJ databases">
        <authorList>
            <person name="Sun Q."/>
            <person name="Ohkuma M."/>
        </authorList>
    </citation>
    <scope>NUCLEOTIDE SEQUENCE</scope>
    <source>
        <strain evidence="2">JCM 19831</strain>
    </source>
</reference>
<dbReference type="Proteomes" id="UP000642070">
    <property type="component" value="Unassembled WGS sequence"/>
</dbReference>
<evidence type="ECO:0000313" key="2">
    <source>
        <dbReference type="EMBL" id="GGM16215.1"/>
    </source>
</evidence>
<proteinExistence type="predicted"/>
<dbReference type="EMBL" id="BMPI01000006">
    <property type="protein sequence ID" value="GGM16215.1"/>
    <property type="molecule type" value="Genomic_DNA"/>
</dbReference>
<keyword evidence="1" id="KW-0812">Transmembrane</keyword>
<feature type="transmembrane region" description="Helical" evidence="1">
    <location>
        <begin position="84"/>
        <end position="105"/>
    </location>
</feature>
<sequence length="108" mass="10367">MVVERAVVAEVVPQAEGHGRQAQPAAAGAAVVHGPVTVGRGNVGHASTIAHAAAHDQRATAQPVFVQVPHPPDLNPASDVAGPAAGAAALVVAAVVGAAAGTVTVSGR</sequence>
<evidence type="ECO:0000256" key="1">
    <source>
        <dbReference type="SAM" id="Phobius"/>
    </source>
</evidence>
<organism evidence="2 3">
    <name type="scientific">Dactylosporangium sucinum</name>
    <dbReference type="NCBI Taxonomy" id="1424081"/>
    <lineage>
        <taxon>Bacteria</taxon>
        <taxon>Bacillati</taxon>
        <taxon>Actinomycetota</taxon>
        <taxon>Actinomycetes</taxon>
        <taxon>Micromonosporales</taxon>
        <taxon>Micromonosporaceae</taxon>
        <taxon>Dactylosporangium</taxon>
    </lineage>
</organism>
<evidence type="ECO:0000313" key="3">
    <source>
        <dbReference type="Proteomes" id="UP000642070"/>
    </source>
</evidence>
<comment type="caution">
    <text evidence="2">The sequence shown here is derived from an EMBL/GenBank/DDBJ whole genome shotgun (WGS) entry which is preliminary data.</text>
</comment>
<name>A0A917WMD4_9ACTN</name>
<dbReference type="AlphaFoldDB" id="A0A917WMD4"/>
<keyword evidence="1" id="KW-1133">Transmembrane helix</keyword>
<keyword evidence="3" id="KW-1185">Reference proteome</keyword>
<gene>
    <name evidence="2" type="ORF">GCM10007977_016860</name>
</gene>
<accession>A0A917WMD4</accession>